<dbReference type="InterPro" id="IPR042244">
    <property type="entry name" value="HypD_2_sf"/>
</dbReference>
<dbReference type="RefSeq" id="WP_052561309.1">
    <property type="nucleotide sequence ID" value="NZ_BAFN01000001.1"/>
</dbReference>
<dbReference type="EMBL" id="BAFN01000001">
    <property type="protein sequence ID" value="GAN31572.1"/>
    <property type="molecule type" value="Genomic_DNA"/>
</dbReference>
<reference evidence="5" key="1">
    <citation type="journal article" date="2015" name="Genome Announc.">
        <title>Draft Genome Sequence of an Anaerobic Ammonium-Oxidizing Bacterium, "Candidatus Brocadia sinica".</title>
        <authorList>
            <person name="Oshiki M."/>
            <person name="Shinyako-Hata K."/>
            <person name="Satoh H."/>
            <person name="Okabe S."/>
        </authorList>
    </citation>
    <scope>NUCLEOTIDE SEQUENCE [LARGE SCALE GENOMIC DNA]</scope>
    <source>
        <strain evidence="5">JPN1</strain>
    </source>
</reference>
<dbReference type="Gene3D" id="6.10.20.100">
    <property type="match status" value="1"/>
</dbReference>
<dbReference type="NCBIfam" id="TIGR00075">
    <property type="entry name" value="hypD"/>
    <property type="match status" value="1"/>
</dbReference>
<organism evidence="4 5">
    <name type="scientific">Candidatus Brocadia sinica JPN1</name>
    <dbReference type="NCBI Taxonomy" id="1197129"/>
    <lineage>
        <taxon>Bacteria</taxon>
        <taxon>Pseudomonadati</taxon>
        <taxon>Planctomycetota</taxon>
        <taxon>Candidatus Brocadiia</taxon>
        <taxon>Candidatus Brocadiales</taxon>
        <taxon>Candidatus Brocadiaceae</taxon>
        <taxon>Candidatus Brocadia</taxon>
    </lineage>
</organism>
<evidence type="ECO:0000313" key="4">
    <source>
        <dbReference type="EMBL" id="GAN31572.1"/>
    </source>
</evidence>
<dbReference type="Proteomes" id="UP000032309">
    <property type="component" value="Unassembled WGS sequence"/>
</dbReference>
<evidence type="ECO:0000256" key="3">
    <source>
        <dbReference type="ARBA" id="ARBA00023004"/>
    </source>
</evidence>
<evidence type="ECO:0000256" key="2">
    <source>
        <dbReference type="ARBA" id="ARBA00022723"/>
    </source>
</evidence>
<dbReference type="PANTHER" id="PTHR30149:SF0">
    <property type="entry name" value="HYDROGENASE MATURATION FACTOR HYPD"/>
    <property type="match status" value="1"/>
</dbReference>
<keyword evidence="3" id="KW-0408">Iron</keyword>
<gene>
    <name evidence="4" type="ORF">BROSI_A0073</name>
</gene>
<sequence>MKYIDEFRNGTIAAGISKKIASLVEGHDRITIMEVCGSHTMSIYRYGLKNLLPPNLRLLSGPGCPVCVTSTSYIDTAIAMVQKTDSCLVSEKEVIITTFGDMMKVPGSSSSLEKERAKGASVAVVYSTLDALRLAEKHPDKQIVFLAIGFETTAPTIAASVIEAERRGLKNYFLLTAHKVMPPVMKALLKDKELNLDGFLCPAHVSAIIGSRSYEFIARDFHISCVIAGFEPLDILQGIYMLLEQIVRKDASVRIQYSRVAREEGNPTALFLLDRVFEPCDDEWRGLGLIPKSGLKLRNRYAWFDALTVFRISDFGFRINSEIRNPKSAFNGCICGDILRGIKIPSECKLFKKVCNPEHPVGACMVSNEGTCAAWYKYGET</sequence>
<comment type="caution">
    <text evidence="4">The sequence shown here is derived from an EMBL/GenBank/DDBJ whole genome shotgun (WGS) entry which is preliminary data.</text>
</comment>
<dbReference type="PANTHER" id="PTHR30149">
    <property type="entry name" value="HYDROGENASE PROTEIN ASSEMBLY PROTEIN HYPD"/>
    <property type="match status" value="1"/>
</dbReference>
<keyword evidence="5" id="KW-1185">Reference proteome</keyword>
<dbReference type="Gene3D" id="3.40.50.11740">
    <property type="entry name" value="HypD, alpha/beta domain 2"/>
    <property type="match status" value="2"/>
</dbReference>
<dbReference type="InterPro" id="IPR042243">
    <property type="entry name" value="HypD_1"/>
</dbReference>
<name>A0ABQ0JS69_9BACT</name>
<dbReference type="InterPro" id="IPR002780">
    <property type="entry name" value="Hyd_form_HypD"/>
</dbReference>
<accession>A0ABQ0JS69</accession>
<evidence type="ECO:0000313" key="5">
    <source>
        <dbReference type="Proteomes" id="UP000032309"/>
    </source>
</evidence>
<evidence type="ECO:0000256" key="1">
    <source>
        <dbReference type="ARBA" id="ARBA00007888"/>
    </source>
</evidence>
<proteinExistence type="inferred from homology"/>
<dbReference type="PIRSF" id="PIRSF005622">
    <property type="entry name" value="Hydrgn_mat_hypD"/>
    <property type="match status" value="1"/>
</dbReference>
<dbReference type="Pfam" id="PF01924">
    <property type="entry name" value="HypD"/>
    <property type="match status" value="1"/>
</dbReference>
<keyword evidence="2" id="KW-0479">Metal-binding</keyword>
<comment type="similarity">
    <text evidence="1">Belongs to the HypD family.</text>
</comment>
<protein>
    <submittedName>
        <fullName evidence="4">Hydrogenase maturation protein</fullName>
    </submittedName>
</protein>